<accession>A0A9P6UJH7</accession>
<evidence type="ECO:0000256" key="1">
    <source>
        <dbReference type="SAM" id="SignalP"/>
    </source>
</evidence>
<dbReference type="Proteomes" id="UP000823405">
    <property type="component" value="Unassembled WGS sequence"/>
</dbReference>
<comment type="caution">
    <text evidence="2">The sequence shown here is derived from an EMBL/GenBank/DDBJ whole genome shotgun (WGS) entry which is preliminary data.</text>
</comment>
<dbReference type="AlphaFoldDB" id="A0A9P6UJH7"/>
<feature type="signal peptide" evidence="1">
    <location>
        <begin position="1"/>
        <end position="21"/>
    </location>
</feature>
<name>A0A9P6UJH7_9FUNG</name>
<gene>
    <name evidence="2" type="ORF">BGZ97_000980</name>
</gene>
<keyword evidence="1" id="KW-0732">Signal</keyword>
<protein>
    <submittedName>
        <fullName evidence="2">Uncharacterized protein</fullName>
    </submittedName>
</protein>
<sequence>MKVPTILAVLAAIAMTDSIHAAPDASPSSAPAFNGTFSDDGADLLSRVVKYNYEGDAELARLYDEAMYGDSTIPWSNGPAKAAAVKNDVLPYCVGLSTGGPPRTRIFRNKITCDGNGFATLWTFTAHSKKDDTMASKPMCIAQSTINPSRSMYFPGKTTCDQKGSEWKTDFAFYESTQLHATNEMYQASNPLRMLMYPYYNGLAHGWEKSYSVHFRNFFRLAADHESKTLRSDFNSHLAVLKKIKVSAAPDLATYRCAEMLALSSEVETVPGNGGFTQSGKDLKEYANLAFNAKCNNLINSSSVVVRRVFVNGFGSVELNIGKNTVAAISMKVGHRLGAGFINRAILESLRTGQPVMVGVHDKLPNNGVTAYVQGKMIALGYLAPFWTAAI</sequence>
<dbReference type="EMBL" id="JAAAIN010001192">
    <property type="protein sequence ID" value="KAG0305790.1"/>
    <property type="molecule type" value="Genomic_DNA"/>
</dbReference>
<evidence type="ECO:0000313" key="3">
    <source>
        <dbReference type="Proteomes" id="UP000823405"/>
    </source>
</evidence>
<keyword evidence="3" id="KW-1185">Reference proteome</keyword>
<organism evidence="2 3">
    <name type="scientific">Linnemannia gamsii</name>
    <dbReference type="NCBI Taxonomy" id="64522"/>
    <lineage>
        <taxon>Eukaryota</taxon>
        <taxon>Fungi</taxon>
        <taxon>Fungi incertae sedis</taxon>
        <taxon>Mucoromycota</taxon>
        <taxon>Mortierellomycotina</taxon>
        <taxon>Mortierellomycetes</taxon>
        <taxon>Mortierellales</taxon>
        <taxon>Mortierellaceae</taxon>
        <taxon>Linnemannia</taxon>
    </lineage>
</organism>
<proteinExistence type="predicted"/>
<feature type="chain" id="PRO_5040397550" evidence="1">
    <location>
        <begin position="22"/>
        <end position="391"/>
    </location>
</feature>
<evidence type="ECO:0000313" key="2">
    <source>
        <dbReference type="EMBL" id="KAG0305790.1"/>
    </source>
</evidence>
<reference evidence="2" key="1">
    <citation type="journal article" date="2020" name="Fungal Divers.">
        <title>Resolving the Mortierellaceae phylogeny through synthesis of multi-gene phylogenetics and phylogenomics.</title>
        <authorList>
            <person name="Vandepol N."/>
            <person name="Liber J."/>
            <person name="Desiro A."/>
            <person name="Na H."/>
            <person name="Kennedy M."/>
            <person name="Barry K."/>
            <person name="Grigoriev I.V."/>
            <person name="Miller A.N."/>
            <person name="O'Donnell K."/>
            <person name="Stajich J.E."/>
            <person name="Bonito G."/>
        </authorList>
    </citation>
    <scope>NUCLEOTIDE SEQUENCE</scope>
    <source>
        <strain evidence="2">NVP60</strain>
    </source>
</reference>
<dbReference type="OrthoDB" id="10497062at2759"/>